<dbReference type="PANTHER" id="PTHR37994">
    <property type="entry name" value="ARAE_2_N DOMAIN-CONTAINING PROTEIN-RELATED"/>
    <property type="match status" value="1"/>
</dbReference>
<evidence type="ECO:0000256" key="2">
    <source>
        <dbReference type="ARBA" id="ARBA00022692"/>
    </source>
</evidence>
<keyword evidence="2 5" id="KW-0812">Transmembrane</keyword>
<dbReference type="Proteomes" id="UP000053342">
    <property type="component" value="Unassembled WGS sequence"/>
</dbReference>
<dbReference type="Pfam" id="PF13515">
    <property type="entry name" value="FUSC_2"/>
    <property type="match status" value="1"/>
</dbReference>
<keyword evidence="4 5" id="KW-0472">Membrane</keyword>
<dbReference type="AlphaFoldDB" id="A0A0D2E4F6"/>
<dbReference type="EMBL" id="KN847336">
    <property type="protein sequence ID" value="KIW42684.1"/>
    <property type="molecule type" value="Genomic_DNA"/>
</dbReference>
<gene>
    <name evidence="8" type="ORF">PV06_06207</name>
</gene>
<feature type="transmembrane region" description="Helical" evidence="5">
    <location>
        <begin position="120"/>
        <end position="137"/>
    </location>
</feature>
<evidence type="ECO:0000313" key="8">
    <source>
        <dbReference type="EMBL" id="KIW42684.1"/>
    </source>
</evidence>
<feature type="transmembrane region" description="Helical" evidence="5">
    <location>
        <begin position="554"/>
        <end position="570"/>
    </location>
</feature>
<dbReference type="Pfam" id="PF10337">
    <property type="entry name" value="ArAE_2_N"/>
    <property type="match status" value="1"/>
</dbReference>
<name>A0A0D2E4F6_9EURO</name>
<dbReference type="GO" id="GO:0016020">
    <property type="term" value="C:membrane"/>
    <property type="evidence" value="ECO:0007669"/>
    <property type="project" value="UniProtKB-SubCell"/>
</dbReference>
<feature type="transmembrane region" description="Helical" evidence="5">
    <location>
        <begin position="525"/>
        <end position="542"/>
    </location>
</feature>
<dbReference type="STRING" id="215243.A0A0D2E4F6"/>
<evidence type="ECO:0000256" key="5">
    <source>
        <dbReference type="SAM" id="Phobius"/>
    </source>
</evidence>
<dbReference type="HOGENOM" id="CLU_001788_0_1_1"/>
<evidence type="ECO:0000256" key="3">
    <source>
        <dbReference type="ARBA" id="ARBA00022989"/>
    </source>
</evidence>
<feature type="domain" description="Putative ER transporter 6TM N-terminal" evidence="6">
    <location>
        <begin position="85"/>
        <end position="280"/>
    </location>
</feature>
<organism evidence="8 9">
    <name type="scientific">Exophiala oligosperma</name>
    <dbReference type="NCBI Taxonomy" id="215243"/>
    <lineage>
        <taxon>Eukaryota</taxon>
        <taxon>Fungi</taxon>
        <taxon>Dikarya</taxon>
        <taxon>Ascomycota</taxon>
        <taxon>Pezizomycotina</taxon>
        <taxon>Eurotiomycetes</taxon>
        <taxon>Chaetothyriomycetidae</taxon>
        <taxon>Chaetothyriales</taxon>
        <taxon>Herpotrichiellaceae</taxon>
        <taxon>Exophiala</taxon>
    </lineage>
</organism>
<evidence type="ECO:0000256" key="4">
    <source>
        <dbReference type="ARBA" id="ARBA00023136"/>
    </source>
</evidence>
<proteinExistence type="predicted"/>
<protein>
    <submittedName>
        <fullName evidence="8">Uncharacterized protein</fullName>
    </submittedName>
</protein>
<evidence type="ECO:0000256" key="1">
    <source>
        <dbReference type="ARBA" id="ARBA00004141"/>
    </source>
</evidence>
<feature type="transmembrane region" description="Helical" evidence="5">
    <location>
        <begin position="667"/>
        <end position="688"/>
    </location>
</feature>
<sequence>MIKSALPATVAVAAMQSDTWARHFKVLNYLVAIEALLTFCVLPRARFIQTLFLNVLMVCLATAVNLFALWCSIMARSHSATTDDEYNSSASAVCGVFFFLQMYLTNALRSSRPQFQFPCINYCILTIISLTQAGPSFETMQTAKEFMSLQLQAFLTGFGIGTGVSLFIFPHSNREIAITSMYSYFDKLAELLRTYSLIHEDDSKMAGDQGPSRQFEELNKRFIALQKIDVKLKTDLEFGVRDIGIGHLDGEDLGACFEKLHAAYLPLLGLRYTIDSVPDVSTLKQCTCRNTTATTTLIDPGRIHTELFSSSRDLSKTVAGIIEDTKVCLFSSRESIWTLFRSTRNGSCDPEKGSCPRGRISDHRTLVKDLAEKLLLGRQGIQTITGHPRLGICDKCNDRLQELMVVEQQVQFAFWHLNSAVITLLDFVEQTNSKVQQRRVILPSQALLVDWFWKMFTLPGRPNSDLMADPAIDNAVVDDDHRNILNAALYGRRDPLHLKPESWLERFGERVRSIPHMLRSSHSLFGLRAACASMTIGIVAYLRSSRKFYVEQRCLWAIVMTAFAMINSTGHTTFSFAMRILASLIGTAGSYCIWYIADGNPAAVTVLMFLFMAGSFYWFTLNPKHALLALVSAVTPIIGVGYELNVHKLGEDYLRMFSTPAFPLYQVAAYRLANVVAGLLAAYIWTVFPFPVTEGALIQRHIGSCLYLLARYNAMVSETMLVDHPRRNKFRSSDTSPLAEKLKRARIEVVHQVHGVLKEVNGFAAFTGWQVPIGGRFPTEDYRECIVLLERLTVQLTLQGFALSVYHEHHLHHSDTRVKASMETVLVSWTQKQREKTLVSHHKVTSALFILAASITNGLPLPPYFFDDIFVDSKKHQHSYLKSVRNMWPPPPQSPVGVDGLLPCVDVDVDELAAVRALVAFHVASERVHRDIKLLVQRIKTLCGELNFSLDRLELTP</sequence>
<feature type="transmembrane region" description="Helical" evidence="5">
    <location>
        <begin position="149"/>
        <end position="169"/>
    </location>
</feature>
<dbReference type="RefSeq" id="XP_016262900.1">
    <property type="nucleotide sequence ID" value="XM_016407296.1"/>
</dbReference>
<feature type="transmembrane region" description="Helical" evidence="5">
    <location>
        <begin position="26"/>
        <end position="44"/>
    </location>
</feature>
<dbReference type="GeneID" id="27358281"/>
<feature type="domain" description="Integral membrane bound transporter" evidence="7">
    <location>
        <begin position="545"/>
        <end position="684"/>
    </location>
</feature>
<feature type="transmembrane region" description="Helical" evidence="5">
    <location>
        <begin position="51"/>
        <end position="70"/>
    </location>
</feature>
<accession>A0A0D2E4F6</accession>
<feature type="transmembrane region" description="Helical" evidence="5">
    <location>
        <begin position="90"/>
        <end position="108"/>
    </location>
</feature>
<dbReference type="InterPro" id="IPR049453">
    <property type="entry name" value="Memb_transporter_dom"/>
</dbReference>
<reference evidence="8 9" key="1">
    <citation type="submission" date="2015-01" db="EMBL/GenBank/DDBJ databases">
        <title>The Genome Sequence of Exophiala oligosperma CBS72588.</title>
        <authorList>
            <consortium name="The Broad Institute Genomics Platform"/>
            <person name="Cuomo C."/>
            <person name="de Hoog S."/>
            <person name="Gorbushina A."/>
            <person name="Stielow B."/>
            <person name="Teixiera M."/>
            <person name="Abouelleil A."/>
            <person name="Chapman S.B."/>
            <person name="Priest M."/>
            <person name="Young S.K."/>
            <person name="Wortman J."/>
            <person name="Nusbaum C."/>
            <person name="Birren B."/>
        </authorList>
    </citation>
    <scope>NUCLEOTIDE SEQUENCE [LARGE SCALE GENOMIC DNA]</scope>
    <source>
        <strain evidence="8 9">CBS 72588</strain>
    </source>
</reference>
<feature type="transmembrane region" description="Helical" evidence="5">
    <location>
        <begin position="626"/>
        <end position="646"/>
    </location>
</feature>
<dbReference type="InterPro" id="IPR018823">
    <property type="entry name" value="ArAE_2_N"/>
</dbReference>
<evidence type="ECO:0000259" key="6">
    <source>
        <dbReference type="Pfam" id="PF10337"/>
    </source>
</evidence>
<dbReference type="PANTHER" id="PTHR37994:SF4">
    <property type="entry name" value="ER TRANSPORTER 6TM N-TERMINAL DOMAIN-CONTAINING PROTEIN-RELATED"/>
    <property type="match status" value="1"/>
</dbReference>
<keyword evidence="9" id="KW-1185">Reference proteome</keyword>
<evidence type="ECO:0000313" key="9">
    <source>
        <dbReference type="Proteomes" id="UP000053342"/>
    </source>
</evidence>
<keyword evidence="3 5" id="KW-1133">Transmembrane helix</keyword>
<dbReference type="VEuPathDB" id="FungiDB:PV06_06207"/>
<comment type="subcellular location">
    <subcellularLocation>
        <location evidence="1">Membrane</location>
        <topology evidence="1">Multi-pass membrane protein</topology>
    </subcellularLocation>
</comment>
<evidence type="ECO:0000259" key="7">
    <source>
        <dbReference type="Pfam" id="PF13515"/>
    </source>
</evidence>
<dbReference type="OrthoDB" id="2274698at2759"/>